<organism evidence="1 2">
    <name type="scientific">Deinococcus arboris</name>
    <dbReference type="NCBI Taxonomy" id="2682977"/>
    <lineage>
        <taxon>Bacteria</taxon>
        <taxon>Thermotogati</taxon>
        <taxon>Deinococcota</taxon>
        <taxon>Deinococci</taxon>
        <taxon>Deinococcales</taxon>
        <taxon>Deinococcaceae</taxon>
        <taxon>Deinococcus</taxon>
    </lineage>
</organism>
<evidence type="ECO:0000313" key="1">
    <source>
        <dbReference type="EMBL" id="MVN88637.1"/>
    </source>
</evidence>
<dbReference type="EMBL" id="WQLB01000031">
    <property type="protein sequence ID" value="MVN88637.1"/>
    <property type="molecule type" value="Genomic_DNA"/>
</dbReference>
<comment type="caution">
    <text evidence="1">The sequence shown here is derived from an EMBL/GenBank/DDBJ whole genome shotgun (WGS) entry which is preliminary data.</text>
</comment>
<keyword evidence="2" id="KW-1185">Reference proteome</keyword>
<proteinExistence type="predicted"/>
<sequence length="145" mass="15930">MRPSENVKILLENIGREVHAELSGAGAIAEWRAPIVRAVTTNDLGPWMIFTIVGPLDDKDLVADLGQTAQISALILVNATFEISETNAHYLSTFDARVGIVRAIQRVLREAPPQLTTIWRGEEEAEVKGCTLSQSQVVIQWNEPA</sequence>
<gene>
    <name evidence="1" type="ORF">GO986_18025</name>
</gene>
<dbReference type="Proteomes" id="UP000483286">
    <property type="component" value="Unassembled WGS sequence"/>
</dbReference>
<dbReference type="AlphaFoldDB" id="A0A7C9LP78"/>
<reference evidence="1 2" key="1">
    <citation type="submission" date="2019-12" db="EMBL/GenBank/DDBJ databases">
        <title>Deinococcus sp. HMF7620 Genome sequencing and assembly.</title>
        <authorList>
            <person name="Kang H."/>
            <person name="Kim H."/>
            <person name="Joh K."/>
        </authorList>
    </citation>
    <scope>NUCLEOTIDE SEQUENCE [LARGE SCALE GENOMIC DNA]</scope>
    <source>
        <strain evidence="1 2">HMF7620</strain>
    </source>
</reference>
<evidence type="ECO:0000313" key="2">
    <source>
        <dbReference type="Proteomes" id="UP000483286"/>
    </source>
</evidence>
<accession>A0A7C9LP78</accession>
<dbReference type="RefSeq" id="WP_157460697.1">
    <property type="nucleotide sequence ID" value="NZ_WQLB01000031.1"/>
</dbReference>
<protein>
    <submittedName>
        <fullName evidence="1">Uncharacterized protein</fullName>
    </submittedName>
</protein>
<name>A0A7C9LP78_9DEIO</name>